<accession>A0A024QGE5</accession>
<gene>
    <name evidence="1" type="ORF">BN990_03997</name>
</gene>
<evidence type="ECO:0000313" key="1">
    <source>
        <dbReference type="EMBL" id="CDQ41623.1"/>
    </source>
</evidence>
<proteinExistence type="predicted"/>
<evidence type="ECO:0000313" key="2">
    <source>
        <dbReference type="Proteomes" id="UP000028875"/>
    </source>
</evidence>
<comment type="caution">
    <text evidence="1">The sequence shown here is derived from an EMBL/GenBank/DDBJ whole genome shotgun (WGS) entry which is preliminary data.</text>
</comment>
<dbReference type="AlphaFoldDB" id="A0A024QGE5"/>
<reference evidence="2" key="2">
    <citation type="submission" date="2014-05" db="EMBL/GenBank/DDBJ databases">
        <title>Draft genome sequence of Virgibacillus massiliensis Vm-5.</title>
        <authorList>
            <person name="Khelaifia S."/>
            <person name="Croce O."/>
            <person name="Lagier J.C."/>
            <person name="Raoult D."/>
        </authorList>
    </citation>
    <scope>NUCLEOTIDE SEQUENCE [LARGE SCALE GENOMIC DNA]</scope>
    <source>
        <strain evidence="2">Vm-5</strain>
    </source>
</reference>
<dbReference type="RefSeq" id="WP_021292470.1">
    <property type="nucleotide sequence ID" value="NZ_BNER01000005.1"/>
</dbReference>
<keyword evidence="2" id="KW-1185">Reference proteome</keyword>
<protein>
    <recommendedName>
        <fullName evidence="3">DUF2642 domain-containing protein</fullName>
    </recommendedName>
</protein>
<dbReference type="OrthoDB" id="1911337at2"/>
<evidence type="ECO:0008006" key="3">
    <source>
        <dbReference type="Google" id="ProtNLM"/>
    </source>
</evidence>
<sequence>MPWQEKIRFLIGQPVGISLTNGQGTSGVLCGTSDRKVLVIEYMYQDQFAMKQYDFYMIQDINGFPPCHNQQPLY</sequence>
<dbReference type="eggNOG" id="ENOG5032SC4">
    <property type="taxonomic scope" value="Bacteria"/>
</dbReference>
<dbReference type="Proteomes" id="UP000028875">
    <property type="component" value="Unassembled WGS sequence"/>
</dbReference>
<reference evidence="1 2" key="1">
    <citation type="submission" date="2014-03" db="EMBL/GenBank/DDBJ databases">
        <authorList>
            <person name="Urmite Genomes U."/>
        </authorList>
    </citation>
    <scope>NUCLEOTIDE SEQUENCE [LARGE SCALE GENOMIC DNA]</scope>
    <source>
        <strain evidence="1 2">Vm-5</strain>
    </source>
</reference>
<dbReference type="EMBL" id="CCDP010000003">
    <property type="protein sequence ID" value="CDQ41623.1"/>
    <property type="molecule type" value="Genomic_DNA"/>
</dbReference>
<organism evidence="1 2">
    <name type="scientific">Virgibacillus massiliensis</name>
    <dbReference type="NCBI Taxonomy" id="1462526"/>
    <lineage>
        <taxon>Bacteria</taxon>
        <taxon>Bacillati</taxon>
        <taxon>Bacillota</taxon>
        <taxon>Bacilli</taxon>
        <taxon>Bacillales</taxon>
        <taxon>Bacillaceae</taxon>
        <taxon>Virgibacillus</taxon>
    </lineage>
</organism>
<name>A0A024QGE5_9BACI</name>